<reference evidence="4" key="1">
    <citation type="submission" date="2003-08" db="EMBL/GenBank/DDBJ databases">
        <authorList>
            <person name="Birren B."/>
            <person name="Nusbaum C."/>
            <person name="Abebe A."/>
            <person name="Abouelleil A."/>
            <person name="Adekoya E."/>
            <person name="Ait-zahra M."/>
            <person name="Allen N."/>
            <person name="Allen T."/>
            <person name="An P."/>
            <person name="Anderson M."/>
            <person name="Anderson S."/>
            <person name="Arachchi H."/>
            <person name="Armbruster J."/>
            <person name="Bachantsang P."/>
            <person name="Baldwin J."/>
            <person name="Barry A."/>
            <person name="Bayul T."/>
            <person name="Blitshsteyn B."/>
            <person name="Bloom T."/>
            <person name="Blye J."/>
            <person name="Boguslavskiy L."/>
            <person name="Borowsky M."/>
            <person name="Boukhgalter B."/>
            <person name="Brunache A."/>
            <person name="Butler J."/>
            <person name="Calixte N."/>
            <person name="Calvo S."/>
            <person name="Camarata J."/>
            <person name="Campo K."/>
            <person name="Chang J."/>
            <person name="Cheshatsang Y."/>
            <person name="Citroen M."/>
            <person name="Collymore A."/>
            <person name="Considine T."/>
            <person name="Cook A."/>
            <person name="Cooke P."/>
            <person name="Corum B."/>
            <person name="Cuomo C."/>
            <person name="David R."/>
            <person name="Dawoe T."/>
            <person name="Degray S."/>
            <person name="Dodge S."/>
            <person name="Dooley K."/>
            <person name="Dorje P."/>
            <person name="Dorjee K."/>
            <person name="Dorris L."/>
            <person name="Duffey N."/>
            <person name="Dupes A."/>
            <person name="Elkins T."/>
            <person name="Engels R."/>
            <person name="Erickson J."/>
            <person name="Farina A."/>
            <person name="Faro S."/>
            <person name="Ferreira P."/>
            <person name="Fischer H."/>
            <person name="Fitzgerald M."/>
            <person name="Foley K."/>
            <person name="Gage D."/>
            <person name="Galagan J."/>
            <person name="Gearin G."/>
            <person name="Gnerre S."/>
            <person name="Gnirke A."/>
            <person name="Goyette A."/>
            <person name="Graham J."/>
            <person name="Grandbois E."/>
            <person name="Gyaltsen K."/>
            <person name="Hafez N."/>
            <person name="Hagopian D."/>
            <person name="Hagos B."/>
            <person name="Hall J."/>
            <person name="Hatcher B."/>
            <person name="Heller A."/>
            <person name="Higgins H."/>
            <person name="Honan T."/>
            <person name="Horn A."/>
            <person name="Houde N."/>
            <person name="Hughes L."/>
            <person name="Hulme W."/>
            <person name="Husby E."/>
            <person name="Iliev I."/>
            <person name="Jaffe D."/>
            <person name="Jones C."/>
            <person name="Kamal M."/>
            <person name="Kamat A."/>
            <person name="Kamvysselis M."/>
            <person name="Karlsson E."/>
            <person name="Kells C."/>
            <person name="Kieu A."/>
            <person name="Kisner P."/>
            <person name="Kodira C."/>
            <person name="Kulbokas E."/>
            <person name="Labutti K."/>
            <person name="Lama D."/>
            <person name="Landers T."/>
            <person name="Leger J."/>
            <person name="Levine S."/>
            <person name="Lewis D."/>
            <person name="Lewis T."/>
            <person name="Lindblad-toh K."/>
            <person name="Liu X."/>
            <person name="Lokyitsang T."/>
            <person name="Lokyitsang Y."/>
            <person name="Lucien O."/>
            <person name="Lui A."/>
            <person name="Ma L.J."/>
            <person name="Mabbitt R."/>
            <person name="Macdonald J."/>
            <person name="Maclean C."/>
            <person name="Major J."/>
            <person name="Manning J."/>
            <person name="Marabella R."/>
            <person name="Maru K."/>
            <person name="Matthews C."/>
            <person name="Mauceli E."/>
            <person name="Mccarthy M."/>
            <person name="Mcdonough S."/>
            <person name="Mcghee T."/>
            <person name="Meldrim J."/>
            <person name="Meneus L."/>
            <person name="Mesirov J."/>
            <person name="Mihalev A."/>
            <person name="Mihova T."/>
            <person name="Mikkelsen T."/>
            <person name="Mlenga V."/>
            <person name="Moru K."/>
            <person name="Mozes J."/>
            <person name="Mulrain L."/>
            <person name="Munson G."/>
            <person name="Naylor J."/>
            <person name="Newes C."/>
            <person name="Nguyen C."/>
            <person name="Nguyen N."/>
            <person name="Nguyen T."/>
            <person name="Nicol R."/>
            <person name="Nielsen C."/>
            <person name="Nizzari M."/>
            <person name="Norbu C."/>
            <person name="Norbu N."/>
            <person name="O'donnell P."/>
            <person name="Okoawo O."/>
            <person name="O'leary S."/>
            <person name="Omotosho B."/>
            <person name="O'neill K."/>
            <person name="Osman S."/>
            <person name="Parker S."/>
            <person name="Perrin D."/>
            <person name="Phunkhang P."/>
            <person name="Piqani B."/>
            <person name="Purcell S."/>
            <person name="Rachupka T."/>
            <person name="Ramasamy U."/>
            <person name="Rameau R."/>
            <person name="Ray V."/>
            <person name="Raymond C."/>
            <person name="Retta R."/>
            <person name="Richardson S."/>
            <person name="Rise C."/>
            <person name="Rodriguez J."/>
            <person name="Rogers J."/>
            <person name="Rogov P."/>
            <person name="Rutman M."/>
            <person name="Schupbach R."/>
            <person name="Seaman C."/>
            <person name="Settipalli S."/>
            <person name="Sharpe T."/>
            <person name="Sheridan J."/>
            <person name="Sherpa N."/>
            <person name="Shi J."/>
            <person name="Smirnov S."/>
            <person name="Smith C."/>
            <person name="Sougnez C."/>
            <person name="Spencer B."/>
            <person name="Stalker J."/>
            <person name="Stange-thomann N."/>
            <person name="Stavropoulos S."/>
            <person name="Stetson K."/>
            <person name="Stone C."/>
            <person name="Stone S."/>
            <person name="Stubbs M."/>
            <person name="Talamas J."/>
            <person name="Tchuinga P."/>
            <person name="Tenzing P."/>
            <person name="Tesfaye S."/>
            <person name="Theodore J."/>
            <person name="Thoulutsang Y."/>
            <person name="Topham K."/>
            <person name="Towey S."/>
            <person name="Tsamla T."/>
            <person name="Tsomo N."/>
            <person name="Vallee D."/>
            <person name="Vassiliev H."/>
            <person name="Venkataraman V."/>
            <person name="Vinson J."/>
            <person name="Vo A."/>
            <person name="Wade C."/>
            <person name="Wang S."/>
            <person name="Wangchuk T."/>
            <person name="Wangdi T."/>
            <person name="Whittaker C."/>
            <person name="Wilkinson J."/>
            <person name="Wu Y."/>
            <person name="Wyman D."/>
            <person name="Yadav S."/>
            <person name="Yang S."/>
            <person name="Yang X."/>
            <person name="Yeager S."/>
            <person name="Yee E."/>
            <person name="Young G."/>
            <person name="Zainoun J."/>
            <person name="Zembeck L."/>
            <person name="Zimmer A."/>
            <person name="Zody M."/>
            <person name="Lander E."/>
        </authorList>
    </citation>
    <scope>NUCLEOTIDE SEQUENCE [LARGE SCALE GENOMIC DNA]</scope>
</reference>
<dbReference type="PANTHER" id="PTHR12801">
    <property type="entry name" value="RNA EXONUCLEASE REXO1 / RECO3 FAMILY MEMBER-RELATED"/>
    <property type="match status" value="1"/>
</dbReference>
<dbReference type="eggNOG" id="KOG2249">
    <property type="taxonomic scope" value="Eukaryota"/>
</dbReference>
<dbReference type="InterPro" id="IPR012337">
    <property type="entry name" value="RNaseH-like_sf"/>
</dbReference>
<accession>H2YMA0</accession>
<sequence>MELLTDKIVVGHSLHCDTRALKLTIPTQWTVDVARLNLIRDKMREKEDKCSGNSYSLKKMALHLLGRRIQTNTHCSVEDATATMDVFKSVAPQWFVANQHLFEQAPSYFDDKYWPSSVHNM</sequence>
<dbReference type="PANTHER" id="PTHR12801:SF45">
    <property type="entry name" value="RNA EXONUCLEASE 4"/>
    <property type="match status" value="1"/>
</dbReference>
<dbReference type="STRING" id="51511.ENSCSAVP00000006452"/>
<dbReference type="Proteomes" id="UP000007875">
    <property type="component" value="Unassembled WGS sequence"/>
</dbReference>
<keyword evidence="4" id="KW-1185">Reference proteome</keyword>
<dbReference type="HOGENOM" id="CLU_2037239_0_0_1"/>
<dbReference type="InParanoid" id="H2YMA0"/>
<evidence type="ECO:0000313" key="3">
    <source>
        <dbReference type="Ensembl" id="ENSCSAVP00000006452.1"/>
    </source>
</evidence>
<evidence type="ECO:0000256" key="1">
    <source>
        <dbReference type="ARBA" id="ARBA00022722"/>
    </source>
</evidence>
<reference evidence="3" key="3">
    <citation type="submission" date="2025-09" db="UniProtKB">
        <authorList>
            <consortium name="Ensembl"/>
        </authorList>
    </citation>
    <scope>IDENTIFICATION</scope>
</reference>
<protein>
    <submittedName>
        <fullName evidence="3">Uncharacterized protein</fullName>
    </submittedName>
</protein>
<organism evidence="3 4">
    <name type="scientific">Ciona savignyi</name>
    <name type="common">Pacific transparent sea squirt</name>
    <dbReference type="NCBI Taxonomy" id="51511"/>
    <lineage>
        <taxon>Eukaryota</taxon>
        <taxon>Metazoa</taxon>
        <taxon>Chordata</taxon>
        <taxon>Tunicata</taxon>
        <taxon>Ascidiacea</taxon>
        <taxon>Phlebobranchia</taxon>
        <taxon>Cionidae</taxon>
        <taxon>Ciona</taxon>
    </lineage>
</organism>
<dbReference type="AlphaFoldDB" id="H2YMA0"/>
<keyword evidence="1" id="KW-0540">Nuclease</keyword>
<dbReference type="Ensembl" id="ENSCSAVT00000006533.1">
    <property type="protein sequence ID" value="ENSCSAVP00000006452.1"/>
    <property type="gene ID" value="ENSCSAVG00000003863.1"/>
</dbReference>
<keyword evidence="2" id="KW-0378">Hydrolase</keyword>
<dbReference type="GO" id="GO:0003676">
    <property type="term" value="F:nucleic acid binding"/>
    <property type="evidence" value="ECO:0007669"/>
    <property type="project" value="InterPro"/>
</dbReference>
<dbReference type="InterPro" id="IPR036397">
    <property type="entry name" value="RNaseH_sf"/>
</dbReference>
<dbReference type="SUPFAM" id="SSF53098">
    <property type="entry name" value="Ribonuclease H-like"/>
    <property type="match status" value="1"/>
</dbReference>
<proteinExistence type="predicted"/>
<evidence type="ECO:0000256" key="2">
    <source>
        <dbReference type="ARBA" id="ARBA00022801"/>
    </source>
</evidence>
<evidence type="ECO:0000313" key="4">
    <source>
        <dbReference type="Proteomes" id="UP000007875"/>
    </source>
</evidence>
<dbReference type="GO" id="GO:0005634">
    <property type="term" value="C:nucleus"/>
    <property type="evidence" value="ECO:0007669"/>
    <property type="project" value="TreeGrafter"/>
</dbReference>
<dbReference type="GO" id="GO:0004527">
    <property type="term" value="F:exonuclease activity"/>
    <property type="evidence" value="ECO:0007669"/>
    <property type="project" value="InterPro"/>
</dbReference>
<dbReference type="InterPro" id="IPR047021">
    <property type="entry name" value="REXO1/3/4-like"/>
</dbReference>
<name>H2YMA0_CIOSA</name>
<dbReference type="Gene3D" id="3.30.420.10">
    <property type="entry name" value="Ribonuclease H-like superfamily/Ribonuclease H"/>
    <property type="match status" value="1"/>
</dbReference>
<reference evidence="3" key="2">
    <citation type="submission" date="2025-08" db="UniProtKB">
        <authorList>
            <consortium name="Ensembl"/>
        </authorList>
    </citation>
    <scope>IDENTIFICATION</scope>
</reference>